<keyword evidence="12" id="KW-1185">Reference proteome</keyword>
<keyword evidence="8" id="KW-0805">Transcription regulation</keyword>
<keyword evidence="6" id="KW-0862">Zinc</keyword>
<evidence type="ECO:0000256" key="6">
    <source>
        <dbReference type="ARBA" id="ARBA00022833"/>
    </source>
</evidence>
<dbReference type="Gene3D" id="3.30.1490.190">
    <property type="match status" value="1"/>
</dbReference>
<dbReference type="PANTHER" id="PTHR33202:SF18">
    <property type="entry name" value="TRANSCRIPTIONAL REGULATOR FURA"/>
    <property type="match status" value="1"/>
</dbReference>
<dbReference type="InterPro" id="IPR036388">
    <property type="entry name" value="WH-like_DNA-bd_sf"/>
</dbReference>
<dbReference type="PANTHER" id="PTHR33202">
    <property type="entry name" value="ZINC UPTAKE REGULATION PROTEIN"/>
    <property type="match status" value="1"/>
</dbReference>
<reference evidence="12" key="1">
    <citation type="journal article" date="2019" name="Int. J. Syst. Evol. Microbiol.">
        <title>The Global Catalogue of Microorganisms (GCM) 10K type strain sequencing project: providing services to taxonomists for standard genome sequencing and annotation.</title>
        <authorList>
            <consortium name="The Broad Institute Genomics Platform"/>
            <consortium name="The Broad Institute Genome Sequencing Center for Infectious Disease"/>
            <person name="Wu L."/>
            <person name="Ma J."/>
        </authorList>
    </citation>
    <scope>NUCLEOTIDE SEQUENCE [LARGE SCALE GENOMIC DNA]</scope>
    <source>
        <strain evidence="12">CCUG 43304</strain>
    </source>
</reference>
<dbReference type="CDD" id="cd07153">
    <property type="entry name" value="Fur_like"/>
    <property type="match status" value="1"/>
</dbReference>
<sequence>MGTSSPSPVPRLRSVGLRVTALRVAVVELLSGGGHLSAEVVFQRVVQRLPGTSLQAVYNVLAVLVENGIARRVEPAGSPALYELSLGDNHHHLVCRVCRRVVDVPCMVGAEPCLTPGEAHGFSVETAEVTFWGVCSDCA</sequence>
<protein>
    <submittedName>
        <fullName evidence="11">Fur family transcriptional regulator</fullName>
    </submittedName>
</protein>
<comment type="similarity">
    <text evidence="2">Belongs to the Fur family.</text>
</comment>
<keyword evidence="10" id="KW-0804">Transcription</keyword>
<proteinExistence type="inferred from homology"/>
<dbReference type="Gene3D" id="1.10.10.10">
    <property type="entry name" value="Winged helix-like DNA-binding domain superfamily/Winged helix DNA-binding domain"/>
    <property type="match status" value="1"/>
</dbReference>
<dbReference type="RefSeq" id="WP_386729935.1">
    <property type="nucleotide sequence ID" value="NZ_JBHSTP010000002.1"/>
</dbReference>
<evidence type="ECO:0000256" key="2">
    <source>
        <dbReference type="ARBA" id="ARBA00007957"/>
    </source>
</evidence>
<keyword evidence="3" id="KW-0963">Cytoplasm</keyword>
<organism evidence="11 12">
    <name type="scientific">Luethyella okanaganae</name>
    <dbReference type="NCBI Taxonomy" id="69372"/>
    <lineage>
        <taxon>Bacteria</taxon>
        <taxon>Bacillati</taxon>
        <taxon>Actinomycetota</taxon>
        <taxon>Actinomycetes</taxon>
        <taxon>Micrococcales</taxon>
        <taxon>Microbacteriaceae</taxon>
        <taxon>Luethyella</taxon>
    </lineage>
</organism>
<evidence type="ECO:0000256" key="7">
    <source>
        <dbReference type="ARBA" id="ARBA00023004"/>
    </source>
</evidence>
<evidence type="ECO:0000256" key="1">
    <source>
        <dbReference type="ARBA" id="ARBA00004496"/>
    </source>
</evidence>
<evidence type="ECO:0000256" key="8">
    <source>
        <dbReference type="ARBA" id="ARBA00023015"/>
    </source>
</evidence>
<evidence type="ECO:0000256" key="10">
    <source>
        <dbReference type="ARBA" id="ARBA00023163"/>
    </source>
</evidence>
<keyword evidence="9" id="KW-0238">DNA-binding</keyword>
<comment type="caution">
    <text evidence="11">The sequence shown here is derived from an EMBL/GenBank/DDBJ whole genome shotgun (WGS) entry which is preliminary data.</text>
</comment>
<dbReference type="Proteomes" id="UP001596306">
    <property type="component" value="Unassembled WGS sequence"/>
</dbReference>
<evidence type="ECO:0000256" key="9">
    <source>
        <dbReference type="ARBA" id="ARBA00023125"/>
    </source>
</evidence>
<keyword evidence="5" id="KW-0479">Metal-binding</keyword>
<dbReference type="EMBL" id="JBHSTP010000002">
    <property type="protein sequence ID" value="MFC6356052.1"/>
    <property type="molecule type" value="Genomic_DNA"/>
</dbReference>
<dbReference type="Pfam" id="PF01475">
    <property type="entry name" value="FUR"/>
    <property type="match status" value="1"/>
</dbReference>
<gene>
    <name evidence="11" type="ORF">ACFQB0_08035</name>
</gene>
<dbReference type="SUPFAM" id="SSF46785">
    <property type="entry name" value="Winged helix' DNA-binding domain"/>
    <property type="match status" value="1"/>
</dbReference>
<evidence type="ECO:0000256" key="4">
    <source>
        <dbReference type="ARBA" id="ARBA00022491"/>
    </source>
</evidence>
<evidence type="ECO:0000256" key="3">
    <source>
        <dbReference type="ARBA" id="ARBA00022490"/>
    </source>
</evidence>
<dbReference type="InterPro" id="IPR036390">
    <property type="entry name" value="WH_DNA-bd_sf"/>
</dbReference>
<dbReference type="InterPro" id="IPR043135">
    <property type="entry name" value="Fur_C"/>
</dbReference>
<evidence type="ECO:0000313" key="12">
    <source>
        <dbReference type="Proteomes" id="UP001596306"/>
    </source>
</evidence>
<comment type="subcellular location">
    <subcellularLocation>
        <location evidence="1">Cytoplasm</location>
    </subcellularLocation>
</comment>
<dbReference type="InterPro" id="IPR002481">
    <property type="entry name" value="FUR"/>
</dbReference>
<evidence type="ECO:0000256" key="5">
    <source>
        <dbReference type="ARBA" id="ARBA00022723"/>
    </source>
</evidence>
<keyword evidence="7" id="KW-0408">Iron</keyword>
<accession>A0ABW1VEU8</accession>
<evidence type="ECO:0000313" key="11">
    <source>
        <dbReference type="EMBL" id="MFC6356052.1"/>
    </source>
</evidence>
<keyword evidence="4" id="KW-0678">Repressor</keyword>
<name>A0ABW1VEU8_9MICO</name>